<gene>
    <name evidence="3" type="ORF">ACFFNX_44860</name>
</gene>
<reference evidence="3 4" key="1">
    <citation type="submission" date="2024-09" db="EMBL/GenBank/DDBJ databases">
        <authorList>
            <person name="Sun Q."/>
            <person name="Mori K."/>
        </authorList>
    </citation>
    <scope>NUCLEOTIDE SEQUENCE [LARGE SCALE GENOMIC DNA]</scope>
    <source>
        <strain evidence="3 4">TBRC 0563</strain>
    </source>
</reference>
<dbReference type="InterPro" id="IPR000873">
    <property type="entry name" value="AMP-dep_synth/lig_dom"/>
</dbReference>
<evidence type="ECO:0000259" key="2">
    <source>
        <dbReference type="Pfam" id="PF13193"/>
    </source>
</evidence>
<dbReference type="PANTHER" id="PTHR43767">
    <property type="entry name" value="LONG-CHAIN-FATTY-ACID--COA LIGASE"/>
    <property type="match status" value="1"/>
</dbReference>
<accession>A0ABV5YX75</accession>
<dbReference type="RefSeq" id="WP_378212383.1">
    <property type="nucleotide sequence ID" value="NZ_JBHLZP010000682.1"/>
</dbReference>
<keyword evidence="4" id="KW-1185">Reference proteome</keyword>
<dbReference type="InterPro" id="IPR045851">
    <property type="entry name" value="AMP-bd_C_sf"/>
</dbReference>
<protein>
    <submittedName>
        <fullName evidence="3">(2,3-dihydroxybenzoyl)adenylate synthase</fullName>
    </submittedName>
</protein>
<dbReference type="Gene3D" id="3.30.300.30">
    <property type="match status" value="1"/>
</dbReference>
<name>A0ABV5YX75_9ACTN</name>
<dbReference type="InterPro" id="IPR050237">
    <property type="entry name" value="ATP-dep_AMP-bd_enzyme"/>
</dbReference>
<dbReference type="SUPFAM" id="SSF56801">
    <property type="entry name" value="Acetyl-CoA synthetase-like"/>
    <property type="match status" value="1"/>
</dbReference>
<dbReference type="Pfam" id="PF00501">
    <property type="entry name" value="AMP-binding"/>
    <property type="match status" value="1"/>
</dbReference>
<evidence type="ECO:0000313" key="3">
    <source>
        <dbReference type="EMBL" id="MFB9839298.1"/>
    </source>
</evidence>
<dbReference type="Pfam" id="PF13193">
    <property type="entry name" value="AMP-binding_C"/>
    <property type="match status" value="1"/>
</dbReference>
<feature type="domain" description="AMP-binding enzyme C-terminal" evidence="2">
    <location>
        <begin position="464"/>
        <end position="541"/>
    </location>
</feature>
<dbReference type="Proteomes" id="UP001589627">
    <property type="component" value="Unassembled WGS sequence"/>
</dbReference>
<sequence>MTDTTSRTGPRTAPDVVGWPADDAARYVREGYWRAETLPGLLRSWAARSGTDVAVVAGAERLGYAELDARADRFAAGVAALGMVPGDRAVVQLPNGTEFVVALFGLMRAGVVPVLTLPAHRRLEIEHLTRLSGAVAYLAPRRHGGFDHAALGREVAAAVASLRHLVLVGDGDGTGAGGVRESSFAELERTPAGPLPPEPDPGAPAVLLVSGGTTGKPKLIPRTHRDYAYNARASAEVCRLVRDDVYLSCLPAAHNFPLACPGLLGALGAGARVVMCPAPGPEVAFGLIKAERVTVTALVPPLVRLWIDAAGWERADLSSLRLLQVGGARLMPAVAAEVTRALGCALQQVFGMAEGLLNYTRLDDPDDLVLTTQGRPLSPADEIRVVDGDGRPVEPGTVGELRTRGPYTLRGYYRAAEYNATAFTPDGWFCTGDLVRVLPSGHLVVEGRVKEVVNRGGENVSAAELEEHLLGHPAISAAAVIGLPDPLLGERVCAVVTCAEGAEAPRRKVLGAFLRERGLAAFMIPDEVVVRESLPLTGVGKIDKRRLADELGRERHV</sequence>
<evidence type="ECO:0000259" key="1">
    <source>
        <dbReference type="Pfam" id="PF00501"/>
    </source>
</evidence>
<dbReference type="InterPro" id="IPR025110">
    <property type="entry name" value="AMP-bd_C"/>
</dbReference>
<proteinExistence type="predicted"/>
<dbReference type="EMBL" id="JBHLZP010000682">
    <property type="protein sequence ID" value="MFB9839298.1"/>
    <property type="molecule type" value="Genomic_DNA"/>
</dbReference>
<dbReference type="InterPro" id="IPR042099">
    <property type="entry name" value="ANL_N_sf"/>
</dbReference>
<evidence type="ECO:0000313" key="4">
    <source>
        <dbReference type="Proteomes" id="UP001589627"/>
    </source>
</evidence>
<comment type="caution">
    <text evidence="3">The sequence shown here is derived from an EMBL/GenBank/DDBJ whole genome shotgun (WGS) entry which is preliminary data.</text>
</comment>
<dbReference type="PANTHER" id="PTHR43767:SF1">
    <property type="entry name" value="NONRIBOSOMAL PEPTIDE SYNTHASE PES1 (EUROFUNG)-RELATED"/>
    <property type="match status" value="1"/>
</dbReference>
<feature type="domain" description="AMP-dependent synthetase/ligase" evidence="1">
    <location>
        <begin position="43"/>
        <end position="413"/>
    </location>
</feature>
<organism evidence="3 4">
    <name type="scientific">Actinoallomurus acaciae</name>
    <dbReference type="NCBI Taxonomy" id="502577"/>
    <lineage>
        <taxon>Bacteria</taxon>
        <taxon>Bacillati</taxon>
        <taxon>Actinomycetota</taxon>
        <taxon>Actinomycetes</taxon>
        <taxon>Streptosporangiales</taxon>
        <taxon>Thermomonosporaceae</taxon>
        <taxon>Actinoallomurus</taxon>
    </lineage>
</organism>
<dbReference type="Gene3D" id="3.40.50.12780">
    <property type="entry name" value="N-terminal domain of ligase-like"/>
    <property type="match status" value="1"/>
</dbReference>